<dbReference type="FunFam" id="3.90.640.10:FF:000003">
    <property type="entry name" value="Molecular chaperone DnaK"/>
    <property type="match status" value="1"/>
</dbReference>
<dbReference type="Gene3D" id="3.90.640.10">
    <property type="entry name" value="Actin, Chain A, domain 4"/>
    <property type="match status" value="1"/>
</dbReference>
<dbReference type="InterPro" id="IPR013126">
    <property type="entry name" value="Hsp_70_fam"/>
</dbReference>
<keyword evidence="8" id="KW-1185">Reference proteome</keyword>
<dbReference type="SUPFAM" id="SSF53067">
    <property type="entry name" value="Actin-like ATPase domain"/>
    <property type="match status" value="2"/>
</dbReference>
<keyword evidence="4" id="KW-0143">Chaperone</keyword>
<comment type="caution">
    <text evidence="7">The sequence shown here is derived from an EMBL/GenBank/DDBJ whole genome shotgun (WGS) entry which is preliminary data.</text>
</comment>
<evidence type="ECO:0000256" key="2">
    <source>
        <dbReference type="ARBA" id="ARBA00022741"/>
    </source>
</evidence>
<evidence type="ECO:0000256" key="3">
    <source>
        <dbReference type="ARBA" id="ARBA00022840"/>
    </source>
</evidence>
<dbReference type="SUPFAM" id="SSF100920">
    <property type="entry name" value="Heat shock protein 70kD (HSP70), peptide-binding domain"/>
    <property type="match status" value="1"/>
</dbReference>
<dbReference type="Proteomes" id="UP001153678">
    <property type="component" value="Unassembled WGS sequence"/>
</dbReference>
<dbReference type="FunFam" id="3.30.420.40:FF:000071">
    <property type="entry name" value="Molecular chaperone DnaK"/>
    <property type="match status" value="1"/>
</dbReference>
<reference evidence="7" key="1">
    <citation type="submission" date="2022-08" db="EMBL/GenBank/DDBJ databases">
        <authorList>
            <person name="Kallberg Y."/>
            <person name="Tangrot J."/>
            <person name="Rosling A."/>
        </authorList>
    </citation>
    <scope>NUCLEOTIDE SEQUENCE</scope>
    <source>
        <strain evidence="7">Wild A</strain>
    </source>
</reference>
<evidence type="ECO:0000313" key="8">
    <source>
        <dbReference type="Proteomes" id="UP001153678"/>
    </source>
</evidence>
<sequence>MNENVSNKIIGIDLGTTNSCVAIMEGRNSRVLENAEGGRTTPSVVSFDKERKTILVGKSAKNNVAFNPDETIFSIKSKMGTSEKVKLGGKEMKPEQVSAIILRHLVDYAEDKLKSELHGKKLARVVITIPARFKDAARQATRDAGEIAGLKVERIINEPTAAALAYGLDRTERDQKVLVYDLGGGTFDVSVLQITKGEEGGTFEVVSTAGNDKLGGDNFNQKIFNYALEEFKRKNNIDLLAEVKEEKKNETILRLKAASEEVKERLSGNLTERFSVAYIPLKSGNLVNIDIEITRARFEELSKEYMRDTAVEVDKALKEAKYGELKKEDIDQIILVGGSTRMPMVEKLMREKFGEKKINKSVNPDEVVAIGAAIQGGILMGDVKDILLLEVAPLSLGIETDKGVNTILIPRNTTIPTTKKQIFSTAVDNQPSVHIRVLQGERPRAKDNKELGKFELTGIAPAPRGVPQIEVAFDIDSDGILKITATDLQSKKGESLTVEGGRGLSKTEIERMANQELLNRAQTYCHTFGKQLEEFKKHKDFKEDDPQFQEFKKLYNNLKEATKSAEEAKEESEKKEKLLEVEKQVKKIDELMKLSNELMQKMPKEEKKDDEGYASDGEEGVVDVEPEKKDDDK</sequence>
<dbReference type="PROSITE" id="PS00297">
    <property type="entry name" value="HSP70_1"/>
    <property type="match status" value="1"/>
</dbReference>
<dbReference type="OrthoDB" id="2388192at2759"/>
<dbReference type="Pfam" id="PF00012">
    <property type="entry name" value="HSP70"/>
    <property type="match status" value="2"/>
</dbReference>
<dbReference type="Gene3D" id="3.30.420.40">
    <property type="match status" value="2"/>
</dbReference>
<protein>
    <submittedName>
        <fullName evidence="7">252_t:CDS:1</fullName>
    </submittedName>
</protein>
<organism evidence="7 8">
    <name type="scientific">Funneliformis geosporum</name>
    <dbReference type="NCBI Taxonomy" id="1117311"/>
    <lineage>
        <taxon>Eukaryota</taxon>
        <taxon>Fungi</taxon>
        <taxon>Fungi incertae sedis</taxon>
        <taxon>Mucoromycota</taxon>
        <taxon>Glomeromycotina</taxon>
        <taxon>Glomeromycetes</taxon>
        <taxon>Glomerales</taxon>
        <taxon>Glomeraceae</taxon>
        <taxon>Funneliformis</taxon>
    </lineage>
</organism>
<dbReference type="Gene3D" id="2.60.34.10">
    <property type="entry name" value="Substrate Binding Domain Of DNAk, Chain A, domain 1"/>
    <property type="match status" value="1"/>
</dbReference>
<name>A0A9W4SP05_9GLOM</name>
<keyword evidence="3 5" id="KW-0067">ATP-binding</keyword>
<dbReference type="InterPro" id="IPR029047">
    <property type="entry name" value="HSP70_peptide-bd_sf"/>
</dbReference>
<feature type="compositionally biased region" description="Acidic residues" evidence="6">
    <location>
        <begin position="612"/>
        <end position="624"/>
    </location>
</feature>
<feature type="compositionally biased region" description="Basic and acidic residues" evidence="6">
    <location>
        <begin position="602"/>
        <end position="611"/>
    </location>
</feature>
<comment type="similarity">
    <text evidence="1 5">Belongs to the heat shock protein 70 family.</text>
</comment>
<evidence type="ECO:0000256" key="1">
    <source>
        <dbReference type="ARBA" id="ARBA00007381"/>
    </source>
</evidence>
<dbReference type="GO" id="GO:0140662">
    <property type="term" value="F:ATP-dependent protein folding chaperone"/>
    <property type="evidence" value="ECO:0007669"/>
    <property type="project" value="InterPro"/>
</dbReference>
<dbReference type="InterPro" id="IPR018181">
    <property type="entry name" value="Heat_shock_70_CS"/>
</dbReference>
<evidence type="ECO:0000313" key="7">
    <source>
        <dbReference type="EMBL" id="CAI2173977.1"/>
    </source>
</evidence>
<dbReference type="EMBL" id="CAMKVN010001144">
    <property type="protein sequence ID" value="CAI2173977.1"/>
    <property type="molecule type" value="Genomic_DNA"/>
</dbReference>
<evidence type="ECO:0000256" key="6">
    <source>
        <dbReference type="SAM" id="MobiDB-lite"/>
    </source>
</evidence>
<dbReference type="NCBIfam" id="NF001413">
    <property type="entry name" value="PRK00290.1"/>
    <property type="match status" value="1"/>
</dbReference>
<dbReference type="InterPro" id="IPR043129">
    <property type="entry name" value="ATPase_NBD"/>
</dbReference>
<dbReference type="PRINTS" id="PR00301">
    <property type="entry name" value="HEATSHOCK70"/>
</dbReference>
<dbReference type="PROSITE" id="PS00329">
    <property type="entry name" value="HSP70_2"/>
    <property type="match status" value="1"/>
</dbReference>
<dbReference type="GO" id="GO:0005524">
    <property type="term" value="F:ATP binding"/>
    <property type="evidence" value="ECO:0007669"/>
    <property type="project" value="UniProtKB-KW"/>
</dbReference>
<feature type="region of interest" description="Disordered" evidence="6">
    <location>
        <begin position="597"/>
        <end position="633"/>
    </location>
</feature>
<gene>
    <name evidence="7" type="ORF">FWILDA_LOCUS6358</name>
</gene>
<dbReference type="AlphaFoldDB" id="A0A9W4SP05"/>
<evidence type="ECO:0000256" key="4">
    <source>
        <dbReference type="ARBA" id="ARBA00023186"/>
    </source>
</evidence>
<accession>A0A9W4SP05</accession>
<dbReference type="PROSITE" id="PS01036">
    <property type="entry name" value="HSP70_3"/>
    <property type="match status" value="1"/>
</dbReference>
<keyword evidence="2 5" id="KW-0547">Nucleotide-binding</keyword>
<dbReference type="FunFam" id="2.60.34.10:FF:000012">
    <property type="entry name" value="Heat shock 70 kDa protein"/>
    <property type="match status" value="1"/>
</dbReference>
<evidence type="ECO:0000256" key="5">
    <source>
        <dbReference type="RuleBase" id="RU003322"/>
    </source>
</evidence>
<proteinExistence type="inferred from homology"/>
<dbReference type="PANTHER" id="PTHR19375">
    <property type="entry name" value="HEAT SHOCK PROTEIN 70KDA"/>
    <property type="match status" value="1"/>
</dbReference>